<protein>
    <recommendedName>
        <fullName evidence="2">Bacteriophage Mu GpT domain-containing protein</fullName>
    </recommendedName>
</protein>
<dbReference type="EMBL" id="BARS01004882">
    <property type="protein sequence ID" value="GAF84409.1"/>
    <property type="molecule type" value="Genomic_DNA"/>
</dbReference>
<organism evidence="1">
    <name type="scientific">marine sediment metagenome</name>
    <dbReference type="NCBI Taxonomy" id="412755"/>
    <lineage>
        <taxon>unclassified sequences</taxon>
        <taxon>metagenomes</taxon>
        <taxon>ecological metagenomes</taxon>
    </lineage>
</organism>
<dbReference type="AlphaFoldDB" id="X0STU4"/>
<proteinExistence type="predicted"/>
<sequence length="309" mass="33807">MATLRGNFDRLLAPGLKKITFKAFAMEPLRFPELFNVEGSTKPYEDLLDVAGMGAFAAKPEGTPISYKDPQQGNKLRTVHSTYALGFRVTMEMMQDDQYSIINKMPADLGDAARHSQETLVWGLVNDGWSGSTYTGFDGLRLFHTAHDAASSAGALHPESSSDSNQASPGVALSVTGLEAAITAMRTTTGPEGRYNPTRPATLVIHPDNEHEAARILQSEKEPFTNENQINTMKSSRTGISDLSVPYLSDVDAWSLFAVKSQHSLVVYKRMPLTFSNGTDSQTKDALYDGMYRMSVSFSDWRGTYGSAP</sequence>
<dbReference type="Pfam" id="PF25209">
    <property type="entry name" value="Phage_capsid_4"/>
    <property type="match status" value="1"/>
</dbReference>
<accession>X0STU4</accession>
<reference evidence="1" key="1">
    <citation type="journal article" date="2014" name="Front. Microbiol.">
        <title>High frequency of phylogenetically diverse reductive dehalogenase-homologous genes in deep subseafloor sedimentary metagenomes.</title>
        <authorList>
            <person name="Kawai M."/>
            <person name="Futagami T."/>
            <person name="Toyoda A."/>
            <person name="Takaki Y."/>
            <person name="Nishi S."/>
            <person name="Hori S."/>
            <person name="Arai W."/>
            <person name="Tsubouchi T."/>
            <person name="Morono Y."/>
            <person name="Uchiyama I."/>
            <person name="Ito T."/>
            <person name="Fujiyama A."/>
            <person name="Inagaki F."/>
            <person name="Takami H."/>
        </authorList>
    </citation>
    <scope>NUCLEOTIDE SEQUENCE</scope>
    <source>
        <strain evidence="1">Expedition CK06-06</strain>
    </source>
</reference>
<evidence type="ECO:0008006" key="2">
    <source>
        <dbReference type="Google" id="ProtNLM"/>
    </source>
</evidence>
<gene>
    <name evidence="1" type="ORF">S01H1_09550</name>
</gene>
<comment type="caution">
    <text evidence="1">The sequence shown here is derived from an EMBL/GenBank/DDBJ whole genome shotgun (WGS) entry which is preliminary data.</text>
</comment>
<name>X0STU4_9ZZZZ</name>
<evidence type="ECO:0000313" key="1">
    <source>
        <dbReference type="EMBL" id="GAF84409.1"/>
    </source>
</evidence>